<accession>A0A532UZN4</accession>
<name>A0A532UZN4_UNCL8</name>
<dbReference type="Pfam" id="PF00436">
    <property type="entry name" value="SSB"/>
    <property type="match status" value="1"/>
</dbReference>
<evidence type="ECO:0000313" key="6">
    <source>
        <dbReference type="Proteomes" id="UP000319619"/>
    </source>
</evidence>
<dbReference type="AlphaFoldDB" id="A0A532UZN4"/>
<dbReference type="InterPro" id="IPR000424">
    <property type="entry name" value="Primosome_PriB/ssb"/>
</dbReference>
<dbReference type="GO" id="GO:0006260">
    <property type="term" value="P:DNA replication"/>
    <property type="evidence" value="ECO:0007669"/>
    <property type="project" value="InterPro"/>
</dbReference>
<dbReference type="HAMAP" id="MF_00984">
    <property type="entry name" value="SSB"/>
    <property type="match status" value="1"/>
</dbReference>
<dbReference type="InterPro" id="IPR011344">
    <property type="entry name" value="ssDNA-bd"/>
</dbReference>
<sequence>MADLRMPDINSVIIAGNLVKDPTFRHTTTGGVPVANFTIASNRKFRDNSGQWKEDVCIIGVVAWYKLAESCYQNLKKGSAILVEGELQSRTFKTEDGFSRNIVEIKSRRIQFLNKRGFSTERNLVDADQFKDDQKTEVGESVSFADSKTLEPEDSEPDQV</sequence>
<evidence type="ECO:0000256" key="4">
    <source>
        <dbReference type="SAM" id="MobiDB-lite"/>
    </source>
</evidence>
<feature type="region of interest" description="Disordered" evidence="4">
    <location>
        <begin position="136"/>
        <end position="160"/>
    </location>
</feature>
<dbReference type="PANTHER" id="PTHR10302:SF27">
    <property type="entry name" value="SINGLE-STRANDED DNA-BINDING PROTEIN"/>
    <property type="match status" value="1"/>
</dbReference>
<comment type="caution">
    <text evidence="2">Lacks conserved residue(s) required for the propagation of feature annotation.</text>
</comment>
<dbReference type="PANTHER" id="PTHR10302">
    <property type="entry name" value="SINGLE-STRANDED DNA-BINDING PROTEIN"/>
    <property type="match status" value="1"/>
</dbReference>
<reference evidence="5 6" key="1">
    <citation type="submission" date="2017-06" db="EMBL/GenBank/DDBJ databases">
        <title>Novel microbial phyla capable of carbon fixation and sulfur reduction in deep-sea sediments.</title>
        <authorList>
            <person name="Huang J."/>
            <person name="Baker B."/>
            <person name="Wang Y."/>
        </authorList>
    </citation>
    <scope>NUCLEOTIDE SEQUENCE [LARGE SCALE GENOMIC DNA]</scope>
    <source>
        <strain evidence="5">B3_LCP</strain>
    </source>
</reference>
<dbReference type="PIRSF" id="PIRSF002070">
    <property type="entry name" value="SSB"/>
    <property type="match status" value="1"/>
</dbReference>
<dbReference type="GO" id="GO:0009295">
    <property type="term" value="C:nucleoid"/>
    <property type="evidence" value="ECO:0007669"/>
    <property type="project" value="TreeGrafter"/>
</dbReference>
<dbReference type="EMBL" id="NJBN01000005">
    <property type="protein sequence ID" value="TKJ40378.1"/>
    <property type="molecule type" value="Genomic_DNA"/>
</dbReference>
<gene>
    <name evidence="5" type="ORF">CEE37_08630</name>
</gene>
<evidence type="ECO:0000256" key="2">
    <source>
        <dbReference type="HAMAP-Rule" id="MF_00984"/>
    </source>
</evidence>
<organism evidence="5 6">
    <name type="scientific">candidate division LCP-89 bacterium B3_LCP</name>
    <dbReference type="NCBI Taxonomy" id="2012998"/>
    <lineage>
        <taxon>Bacteria</taxon>
        <taxon>Pseudomonadati</taxon>
        <taxon>Bacteria division LCP-89</taxon>
    </lineage>
</organism>
<dbReference type="SUPFAM" id="SSF50249">
    <property type="entry name" value="Nucleic acid-binding proteins"/>
    <property type="match status" value="1"/>
</dbReference>
<comment type="caution">
    <text evidence="5">The sequence shown here is derived from an EMBL/GenBank/DDBJ whole genome shotgun (WGS) entry which is preliminary data.</text>
</comment>
<keyword evidence="1 2" id="KW-0238">DNA-binding</keyword>
<protein>
    <recommendedName>
        <fullName evidence="2 3">Single-stranded DNA-binding protein</fullName>
        <shortName evidence="2">SSB</shortName>
    </recommendedName>
</protein>
<evidence type="ECO:0000256" key="1">
    <source>
        <dbReference type="ARBA" id="ARBA00023125"/>
    </source>
</evidence>
<dbReference type="PROSITE" id="PS50935">
    <property type="entry name" value="SSB"/>
    <property type="match status" value="1"/>
</dbReference>
<proteinExistence type="inferred from homology"/>
<dbReference type="GO" id="GO:0003697">
    <property type="term" value="F:single-stranded DNA binding"/>
    <property type="evidence" value="ECO:0007669"/>
    <property type="project" value="UniProtKB-UniRule"/>
</dbReference>
<dbReference type="CDD" id="cd04496">
    <property type="entry name" value="SSB_OBF"/>
    <property type="match status" value="1"/>
</dbReference>
<dbReference type="Proteomes" id="UP000319619">
    <property type="component" value="Unassembled WGS sequence"/>
</dbReference>
<evidence type="ECO:0000313" key="5">
    <source>
        <dbReference type="EMBL" id="TKJ40378.1"/>
    </source>
</evidence>
<comment type="subunit">
    <text evidence="2">Homotetramer.</text>
</comment>
<dbReference type="Gene3D" id="2.40.50.140">
    <property type="entry name" value="Nucleic acid-binding proteins"/>
    <property type="match status" value="1"/>
</dbReference>
<evidence type="ECO:0000256" key="3">
    <source>
        <dbReference type="PIRNR" id="PIRNR002070"/>
    </source>
</evidence>
<dbReference type="NCBIfam" id="TIGR00621">
    <property type="entry name" value="ssb"/>
    <property type="match status" value="1"/>
</dbReference>
<dbReference type="InterPro" id="IPR012340">
    <property type="entry name" value="NA-bd_OB-fold"/>
</dbReference>